<reference evidence="2 3" key="1">
    <citation type="journal article" date="2021" name="Elife">
        <title>Chloroplast acquisition without the gene transfer in kleptoplastic sea slugs, Plakobranchus ocellatus.</title>
        <authorList>
            <person name="Maeda T."/>
            <person name="Takahashi S."/>
            <person name="Yoshida T."/>
            <person name="Shimamura S."/>
            <person name="Takaki Y."/>
            <person name="Nagai Y."/>
            <person name="Toyoda A."/>
            <person name="Suzuki Y."/>
            <person name="Arimoto A."/>
            <person name="Ishii H."/>
            <person name="Satoh N."/>
            <person name="Nishiyama T."/>
            <person name="Hasebe M."/>
            <person name="Maruyama T."/>
            <person name="Minagawa J."/>
            <person name="Obokata J."/>
            <person name="Shigenobu S."/>
        </authorList>
    </citation>
    <scope>NUCLEOTIDE SEQUENCE [LARGE SCALE GENOMIC DNA]</scope>
</reference>
<evidence type="ECO:0000313" key="3">
    <source>
        <dbReference type="Proteomes" id="UP000762676"/>
    </source>
</evidence>
<gene>
    <name evidence="2" type="ORF">ElyMa_004882000</name>
</gene>
<name>A0AAV4IVB6_9GAST</name>
<keyword evidence="1" id="KW-1133">Transmembrane helix</keyword>
<feature type="transmembrane region" description="Helical" evidence="1">
    <location>
        <begin position="54"/>
        <end position="77"/>
    </location>
</feature>
<proteinExistence type="predicted"/>
<evidence type="ECO:0008006" key="4">
    <source>
        <dbReference type="Google" id="ProtNLM"/>
    </source>
</evidence>
<dbReference type="EMBL" id="BMAT01009762">
    <property type="protein sequence ID" value="GFS13328.1"/>
    <property type="molecule type" value="Genomic_DNA"/>
</dbReference>
<comment type="caution">
    <text evidence="2">The sequence shown here is derived from an EMBL/GenBank/DDBJ whole genome shotgun (WGS) entry which is preliminary data.</text>
</comment>
<keyword evidence="3" id="KW-1185">Reference proteome</keyword>
<dbReference type="AlphaFoldDB" id="A0AAV4IVB6"/>
<keyword evidence="1" id="KW-0472">Membrane</keyword>
<organism evidence="2 3">
    <name type="scientific">Elysia marginata</name>
    <dbReference type="NCBI Taxonomy" id="1093978"/>
    <lineage>
        <taxon>Eukaryota</taxon>
        <taxon>Metazoa</taxon>
        <taxon>Spiralia</taxon>
        <taxon>Lophotrochozoa</taxon>
        <taxon>Mollusca</taxon>
        <taxon>Gastropoda</taxon>
        <taxon>Heterobranchia</taxon>
        <taxon>Euthyneura</taxon>
        <taxon>Panpulmonata</taxon>
        <taxon>Sacoglossa</taxon>
        <taxon>Placobranchoidea</taxon>
        <taxon>Plakobranchidae</taxon>
        <taxon>Elysia</taxon>
    </lineage>
</organism>
<sequence>MGLFHSEPLLNVEIKKVVTFHELFCAGAYLLRVYSHFISSCSSKSNKVIVVVDVIAAAAAAVVVVVVVVVVVDVVLVEVRGPFHK</sequence>
<evidence type="ECO:0000256" key="1">
    <source>
        <dbReference type="SAM" id="Phobius"/>
    </source>
</evidence>
<keyword evidence="1" id="KW-0812">Transmembrane</keyword>
<evidence type="ECO:0000313" key="2">
    <source>
        <dbReference type="EMBL" id="GFS13328.1"/>
    </source>
</evidence>
<protein>
    <recommendedName>
        <fullName evidence="4">Transmembrane protein</fullName>
    </recommendedName>
</protein>
<accession>A0AAV4IVB6</accession>
<dbReference type="Proteomes" id="UP000762676">
    <property type="component" value="Unassembled WGS sequence"/>
</dbReference>